<dbReference type="GO" id="GO:0005737">
    <property type="term" value="C:cytoplasm"/>
    <property type="evidence" value="ECO:0007669"/>
    <property type="project" value="TreeGrafter"/>
</dbReference>
<dbReference type="Pfam" id="PF00169">
    <property type="entry name" value="PH"/>
    <property type="match status" value="1"/>
</dbReference>
<gene>
    <name evidence="3" type="ORF">NEZAVI_LOCUS4873</name>
</gene>
<dbReference type="OrthoDB" id="67516at2759"/>
<keyword evidence="4" id="KW-1185">Reference proteome</keyword>
<feature type="compositionally biased region" description="Polar residues" evidence="1">
    <location>
        <begin position="142"/>
        <end position="161"/>
    </location>
</feature>
<feature type="region of interest" description="Disordered" evidence="1">
    <location>
        <begin position="181"/>
        <end position="217"/>
    </location>
</feature>
<dbReference type="InterPro" id="IPR011993">
    <property type="entry name" value="PH-like_dom_sf"/>
</dbReference>
<dbReference type="GO" id="GO:0007165">
    <property type="term" value="P:signal transduction"/>
    <property type="evidence" value="ECO:0007669"/>
    <property type="project" value="TreeGrafter"/>
</dbReference>
<accession>A0A9P0ECQ1</accession>
<sequence length="492" mass="55711">MSHKSDNLEIVHEGWLTKSPPSKRIWRARWRKRWFVLRHSGELPGQYYLYYYTDRNCRTLKGQIDLDQCDQVDAGLEFESSKHKYRHMFDVRTPKRTYYLAAETEADMNKWVDCVCHVCGLKPYIQDENVFPFVQDDSSSLVEVSSQQAESPPVSPSSTASGPYIPISECITGKPLSSNLHSEEFYDSPRPLHPPSDLELRASDSTTPPLQSPGTDVAESHTYLNIENSSPKDFQRTENVVNDMYDFPRSHQINGETESDPIPAPRRHCYSNAAPSTDLFFRYDFAVSLSGDEPNSPHSDASSVHYSNVSSPLSASNPPIVYRELKPGRKASDSVSNEPSPHQPNVDLTHLRNLKPTPPVSRPKDENAPIKLGPPPVGRSELVTHYLERHSPISKTHTETQDLESRCSEFDEICSQDSGRFPFSGFHSRNSTKHIEIQYLDLDLDSSDSGNPSSAEIARSTVYKEVDFVKTEAFNRTRQKVEEERKQCSDAN</sequence>
<dbReference type="Gene3D" id="2.30.29.30">
    <property type="entry name" value="Pleckstrin-homology domain (PH domain)/Phosphotyrosine-binding domain (PTB)"/>
    <property type="match status" value="1"/>
</dbReference>
<dbReference type="EMBL" id="OV725078">
    <property type="protein sequence ID" value="CAH1394353.1"/>
    <property type="molecule type" value="Genomic_DNA"/>
</dbReference>
<dbReference type="SUPFAM" id="SSF50729">
    <property type="entry name" value="PH domain-like"/>
    <property type="match status" value="1"/>
</dbReference>
<feature type="region of interest" description="Disordered" evidence="1">
    <location>
        <begin position="142"/>
        <end position="162"/>
    </location>
</feature>
<reference evidence="3" key="1">
    <citation type="submission" date="2022-01" db="EMBL/GenBank/DDBJ databases">
        <authorList>
            <person name="King R."/>
        </authorList>
    </citation>
    <scope>NUCLEOTIDE SEQUENCE</scope>
</reference>
<dbReference type="Proteomes" id="UP001152798">
    <property type="component" value="Chromosome 2"/>
</dbReference>
<evidence type="ECO:0000313" key="4">
    <source>
        <dbReference type="Proteomes" id="UP001152798"/>
    </source>
</evidence>
<protein>
    <recommendedName>
        <fullName evidence="2">PH domain-containing protein</fullName>
    </recommendedName>
</protein>
<dbReference type="PROSITE" id="PS50003">
    <property type="entry name" value="PH_DOMAIN"/>
    <property type="match status" value="1"/>
</dbReference>
<dbReference type="GO" id="GO:0035591">
    <property type="term" value="F:signaling adaptor activity"/>
    <property type="evidence" value="ECO:0007669"/>
    <property type="project" value="TreeGrafter"/>
</dbReference>
<feature type="domain" description="PH" evidence="2">
    <location>
        <begin position="9"/>
        <end position="120"/>
    </location>
</feature>
<evidence type="ECO:0000313" key="3">
    <source>
        <dbReference type="EMBL" id="CAH1394353.1"/>
    </source>
</evidence>
<feature type="compositionally biased region" description="Basic and acidic residues" evidence="1">
    <location>
        <begin position="323"/>
        <end position="332"/>
    </location>
</feature>
<evidence type="ECO:0000259" key="2">
    <source>
        <dbReference type="PROSITE" id="PS50003"/>
    </source>
</evidence>
<name>A0A9P0ECQ1_NEZVI</name>
<dbReference type="PANTHER" id="PTHR45960">
    <property type="entry name" value="GRB2-ASSOCIATED-BINDING PROTEIN"/>
    <property type="match status" value="1"/>
</dbReference>
<feature type="compositionally biased region" description="Polar residues" evidence="1">
    <location>
        <begin position="296"/>
        <end position="317"/>
    </location>
</feature>
<dbReference type="PANTHER" id="PTHR45960:SF2">
    <property type="entry name" value="PROTEIN DAUGHTER OF SEVENLESS"/>
    <property type="match status" value="1"/>
</dbReference>
<dbReference type="SMART" id="SM00233">
    <property type="entry name" value="PH"/>
    <property type="match status" value="1"/>
</dbReference>
<feature type="compositionally biased region" description="Polar residues" evidence="1">
    <location>
        <begin position="203"/>
        <end position="214"/>
    </location>
</feature>
<proteinExistence type="predicted"/>
<feature type="region of interest" description="Disordered" evidence="1">
    <location>
        <begin position="291"/>
        <end position="378"/>
    </location>
</feature>
<dbReference type="CDD" id="cd13384">
    <property type="entry name" value="PH_Gab2_2"/>
    <property type="match status" value="1"/>
</dbReference>
<dbReference type="AlphaFoldDB" id="A0A9P0ECQ1"/>
<organism evidence="3 4">
    <name type="scientific">Nezara viridula</name>
    <name type="common">Southern green stink bug</name>
    <name type="synonym">Cimex viridulus</name>
    <dbReference type="NCBI Taxonomy" id="85310"/>
    <lineage>
        <taxon>Eukaryota</taxon>
        <taxon>Metazoa</taxon>
        <taxon>Ecdysozoa</taxon>
        <taxon>Arthropoda</taxon>
        <taxon>Hexapoda</taxon>
        <taxon>Insecta</taxon>
        <taxon>Pterygota</taxon>
        <taxon>Neoptera</taxon>
        <taxon>Paraneoptera</taxon>
        <taxon>Hemiptera</taxon>
        <taxon>Heteroptera</taxon>
        <taxon>Panheteroptera</taxon>
        <taxon>Pentatomomorpha</taxon>
        <taxon>Pentatomoidea</taxon>
        <taxon>Pentatomidae</taxon>
        <taxon>Pentatominae</taxon>
        <taxon>Nezara</taxon>
    </lineage>
</organism>
<dbReference type="InterPro" id="IPR001849">
    <property type="entry name" value="PH_domain"/>
</dbReference>
<evidence type="ECO:0000256" key="1">
    <source>
        <dbReference type="SAM" id="MobiDB-lite"/>
    </source>
</evidence>
<dbReference type="InterPro" id="IPR046355">
    <property type="entry name" value="Gab1-4-like"/>
</dbReference>